<gene>
    <name evidence="2" type="ORF">B0T26DRAFT_701810</name>
</gene>
<dbReference type="AlphaFoldDB" id="A0AA40AUK4"/>
<reference evidence="2" key="1">
    <citation type="submission" date="2023-06" db="EMBL/GenBank/DDBJ databases">
        <title>Genome-scale phylogeny and comparative genomics of the fungal order Sordariales.</title>
        <authorList>
            <consortium name="Lawrence Berkeley National Laboratory"/>
            <person name="Hensen N."/>
            <person name="Bonometti L."/>
            <person name="Westerberg I."/>
            <person name="Brannstrom I.O."/>
            <person name="Guillou S."/>
            <person name="Cros-Aarteil S."/>
            <person name="Calhoun S."/>
            <person name="Haridas S."/>
            <person name="Kuo A."/>
            <person name="Mondo S."/>
            <person name="Pangilinan J."/>
            <person name="Riley R."/>
            <person name="LaButti K."/>
            <person name="Andreopoulos B."/>
            <person name="Lipzen A."/>
            <person name="Chen C."/>
            <person name="Yanf M."/>
            <person name="Daum C."/>
            <person name="Ng V."/>
            <person name="Clum A."/>
            <person name="Steindorff A."/>
            <person name="Ohm R."/>
            <person name="Martin F."/>
            <person name="Silar P."/>
            <person name="Natvig D."/>
            <person name="Lalanne C."/>
            <person name="Gautier V."/>
            <person name="Ament-velasquez S.L."/>
            <person name="Kruys A."/>
            <person name="Hutchinson M.I."/>
            <person name="Powell A.J."/>
            <person name="Barry K."/>
            <person name="Miller A.N."/>
            <person name="Grigoriev I.V."/>
            <person name="Debuchy R."/>
            <person name="Gladieux P."/>
            <person name="Thoren M.H."/>
            <person name="Johannesson H."/>
        </authorList>
    </citation>
    <scope>NUCLEOTIDE SEQUENCE</scope>
    <source>
        <strain evidence="2">SMH2392-1A</strain>
    </source>
</reference>
<comment type="caution">
    <text evidence="2">The sequence shown here is derived from an EMBL/GenBank/DDBJ whole genome shotgun (WGS) entry which is preliminary data.</text>
</comment>
<dbReference type="EMBL" id="JAUIRO010000003">
    <property type="protein sequence ID" value="KAK0722204.1"/>
    <property type="molecule type" value="Genomic_DNA"/>
</dbReference>
<feature type="region of interest" description="Disordered" evidence="1">
    <location>
        <begin position="1"/>
        <end position="63"/>
    </location>
</feature>
<sequence length="63" mass="6938">MSKPQGPEDLSQGQARQNRNLRPPCSRSMTGRRQHRTSEDCPEYVPVSGHAGGCSEACRPRGE</sequence>
<organism evidence="2 3">
    <name type="scientific">Lasiosphaeria miniovina</name>
    <dbReference type="NCBI Taxonomy" id="1954250"/>
    <lineage>
        <taxon>Eukaryota</taxon>
        <taxon>Fungi</taxon>
        <taxon>Dikarya</taxon>
        <taxon>Ascomycota</taxon>
        <taxon>Pezizomycotina</taxon>
        <taxon>Sordariomycetes</taxon>
        <taxon>Sordariomycetidae</taxon>
        <taxon>Sordariales</taxon>
        <taxon>Lasiosphaeriaceae</taxon>
        <taxon>Lasiosphaeria</taxon>
    </lineage>
</organism>
<evidence type="ECO:0000313" key="3">
    <source>
        <dbReference type="Proteomes" id="UP001172101"/>
    </source>
</evidence>
<proteinExistence type="predicted"/>
<evidence type="ECO:0000313" key="2">
    <source>
        <dbReference type="EMBL" id="KAK0722204.1"/>
    </source>
</evidence>
<keyword evidence="3" id="KW-1185">Reference proteome</keyword>
<name>A0AA40AUK4_9PEZI</name>
<protein>
    <submittedName>
        <fullName evidence="2">Uncharacterized protein</fullName>
    </submittedName>
</protein>
<dbReference type="GeneID" id="85324875"/>
<dbReference type="Proteomes" id="UP001172101">
    <property type="component" value="Unassembled WGS sequence"/>
</dbReference>
<accession>A0AA40AUK4</accession>
<feature type="compositionally biased region" description="Polar residues" evidence="1">
    <location>
        <begin position="11"/>
        <end position="20"/>
    </location>
</feature>
<dbReference type="RefSeq" id="XP_060298128.1">
    <property type="nucleotide sequence ID" value="XM_060441605.1"/>
</dbReference>
<evidence type="ECO:0000256" key="1">
    <source>
        <dbReference type="SAM" id="MobiDB-lite"/>
    </source>
</evidence>